<accession>A0A376H1L5</accession>
<organism evidence="1 2">
    <name type="scientific">Enterococcus gallinarum</name>
    <dbReference type="NCBI Taxonomy" id="1353"/>
    <lineage>
        <taxon>Bacteria</taxon>
        <taxon>Bacillati</taxon>
        <taxon>Bacillota</taxon>
        <taxon>Bacilli</taxon>
        <taxon>Lactobacillales</taxon>
        <taxon>Enterococcaceae</taxon>
        <taxon>Enterococcus</taxon>
    </lineage>
</organism>
<dbReference type="OrthoDB" id="2187141at2"/>
<evidence type="ECO:0000313" key="1">
    <source>
        <dbReference type="EMBL" id="STD82069.1"/>
    </source>
</evidence>
<gene>
    <name evidence="1" type="ORF">NCTC12360_00488</name>
</gene>
<protein>
    <submittedName>
        <fullName evidence="1">Uncharacterized protein</fullName>
    </submittedName>
</protein>
<reference evidence="1 2" key="1">
    <citation type="submission" date="2018-06" db="EMBL/GenBank/DDBJ databases">
        <authorList>
            <consortium name="Pathogen Informatics"/>
            <person name="Doyle S."/>
        </authorList>
    </citation>
    <scope>NUCLEOTIDE SEQUENCE [LARGE SCALE GENOMIC DNA]</scope>
    <source>
        <strain evidence="1 2">NCTC12360</strain>
    </source>
</reference>
<sequence>MSLEFLGEPIEKEEFVSHYMDLFIQVIKKLCAIDEFYPREQDYLAAERIKIRLLWEKFTDENNRPPDYRYLSDCLTNNVLSKEYLFHKREKNQMSVEHFCDCYIALLRSQQLLTVERYGAEFGYVMQAERHRATRCYEKEDQVIDGYEELCIRNNRYLQQRLYEQLMMDFSNLYRGYECSMIQER</sequence>
<keyword evidence="2" id="KW-1185">Reference proteome</keyword>
<evidence type="ECO:0000313" key="2">
    <source>
        <dbReference type="Proteomes" id="UP000254807"/>
    </source>
</evidence>
<dbReference type="RefSeq" id="WP_060815605.1">
    <property type="nucleotide sequence ID" value="NZ_JBHULA010000083.1"/>
</dbReference>
<dbReference type="EMBL" id="UFYW01000001">
    <property type="protein sequence ID" value="STD82069.1"/>
    <property type="molecule type" value="Genomic_DNA"/>
</dbReference>
<proteinExistence type="predicted"/>
<name>A0A376H1L5_ENTGA</name>
<dbReference type="AlphaFoldDB" id="A0A376H1L5"/>
<dbReference type="Proteomes" id="UP000254807">
    <property type="component" value="Unassembled WGS sequence"/>
</dbReference>